<dbReference type="EMBL" id="LR589164">
    <property type="protein sequence ID" value="VTP03543.1"/>
    <property type="molecule type" value="Genomic_DNA"/>
</dbReference>
<accession>A0A653F1Q5</accession>
<organism evidence="1">
    <name type="scientific">Mycobacterium riyadhense</name>
    <dbReference type="NCBI Taxonomy" id="486698"/>
    <lineage>
        <taxon>Bacteria</taxon>
        <taxon>Bacillati</taxon>
        <taxon>Actinomycetota</taxon>
        <taxon>Actinomycetes</taxon>
        <taxon>Mycobacteriales</taxon>
        <taxon>Mycobacteriaceae</taxon>
        <taxon>Mycobacterium</taxon>
    </lineage>
</organism>
<name>A0A653F1Q5_9MYCO</name>
<proteinExistence type="predicted"/>
<dbReference type="AlphaFoldDB" id="A0A653F1Q5"/>
<reference evidence="1" key="1">
    <citation type="submission" date="2019-05" db="EMBL/GenBank/DDBJ databases">
        <authorList>
            <person name="Naeem R."/>
            <person name="Antony C."/>
            <person name="Guan Q."/>
        </authorList>
    </citation>
    <scope>NUCLEOTIDE SEQUENCE</scope>
    <source>
        <strain evidence="1">2</strain>
    </source>
</reference>
<sequence>MSTLPPWISNSTNNFDVVAPIKARACDALYAVLRNRRYQVADGPRLMRRGAERC</sequence>
<protein>
    <submittedName>
        <fullName evidence="1">Uncharacterized protein</fullName>
    </submittedName>
</protein>
<evidence type="ECO:0000313" key="1">
    <source>
        <dbReference type="EMBL" id="VTP03543.1"/>
    </source>
</evidence>
<gene>
    <name evidence="1" type="ORF">BIN_B_05130</name>
</gene>